<evidence type="ECO:0000313" key="3">
    <source>
        <dbReference type="Proteomes" id="UP000658320"/>
    </source>
</evidence>
<evidence type="ECO:0000256" key="1">
    <source>
        <dbReference type="SAM" id="Phobius"/>
    </source>
</evidence>
<keyword evidence="3" id="KW-1185">Reference proteome</keyword>
<organism evidence="2 3">
    <name type="scientific">Streptomyces aurantiogriseus</name>
    <dbReference type="NCBI Taxonomy" id="66870"/>
    <lineage>
        <taxon>Bacteria</taxon>
        <taxon>Bacillati</taxon>
        <taxon>Actinomycetota</taxon>
        <taxon>Actinomycetes</taxon>
        <taxon>Kitasatosporales</taxon>
        <taxon>Streptomycetaceae</taxon>
        <taxon>Streptomyces</taxon>
    </lineage>
</organism>
<dbReference type="AlphaFoldDB" id="A0A918F4U2"/>
<dbReference type="RefSeq" id="WP_189933669.1">
    <property type="nucleotide sequence ID" value="NZ_BMSX01000003.1"/>
</dbReference>
<feature type="transmembrane region" description="Helical" evidence="1">
    <location>
        <begin position="63"/>
        <end position="84"/>
    </location>
</feature>
<name>A0A918F4U2_9ACTN</name>
<comment type="caution">
    <text evidence="2">The sequence shown here is derived from an EMBL/GenBank/DDBJ whole genome shotgun (WGS) entry which is preliminary data.</text>
</comment>
<keyword evidence="1" id="KW-0472">Membrane</keyword>
<dbReference type="Proteomes" id="UP000658320">
    <property type="component" value="Unassembled WGS sequence"/>
</dbReference>
<feature type="transmembrane region" description="Helical" evidence="1">
    <location>
        <begin position="39"/>
        <end position="57"/>
    </location>
</feature>
<gene>
    <name evidence="2" type="ORF">GCM10010251_15650</name>
</gene>
<reference evidence="2" key="2">
    <citation type="submission" date="2020-09" db="EMBL/GenBank/DDBJ databases">
        <authorList>
            <person name="Sun Q."/>
            <person name="Ohkuma M."/>
        </authorList>
    </citation>
    <scope>NUCLEOTIDE SEQUENCE</scope>
    <source>
        <strain evidence="2">JCM 4346</strain>
    </source>
</reference>
<keyword evidence="1" id="KW-1133">Transmembrane helix</keyword>
<sequence>MAEGRSAAAGAVVELRYELRQPDWSDALRARVRAQGIKGRLRGLLLPVLFAVTAWWLTDSVLVAGATMLGSLFGFVVRSGVLAARHARMTAPLGPWTVTVADSDDAVRFAGTDMELRRGWQSLGGYVESAAGFVLLTPAPYLLVVHYLPKRAMGRDDTDRLRGILDRHLPRRGSRPPAH</sequence>
<protein>
    <recommendedName>
        <fullName evidence="4">YcxB-like protein domain-containing protein</fullName>
    </recommendedName>
</protein>
<keyword evidence="1" id="KW-0812">Transmembrane</keyword>
<reference evidence="2" key="1">
    <citation type="journal article" date="2014" name="Int. J. Syst. Evol. Microbiol.">
        <title>Complete genome sequence of Corynebacterium casei LMG S-19264T (=DSM 44701T), isolated from a smear-ripened cheese.</title>
        <authorList>
            <consortium name="US DOE Joint Genome Institute (JGI-PGF)"/>
            <person name="Walter F."/>
            <person name="Albersmeier A."/>
            <person name="Kalinowski J."/>
            <person name="Ruckert C."/>
        </authorList>
    </citation>
    <scope>NUCLEOTIDE SEQUENCE</scope>
    <source>
        <strain evidence="2">JCM 4346</strain>
    </source>
</reference>
<evidence type="ECO:0000313" key="2">
    <source>
        <dbReference type="EMBL" id="GGR01027.1"/>
    </source>
</evidence>
<accession>A0A918F4U2</accession>
<evidence type="ECO:0008006" key="4">
    <source>
        <dbReference type="Google" id="ProtNLM"/>
    </source>
</evidence>
<proteinExistence type="predicted"/>
<dbReference type="EMBL" id="BMSX01000003">
    <property type="protein sequence ID" value="GGR01027.1"/>
    <property type="molecule type" value="Genomic_DNA"/>
</dbReference>